<feature type="non-terminal residue" evidence="4">
    <location>
        <position position="1"/>
    </location>
</feature>
<dbReference type="RefSeq" id="WP_248824605.1">
    <property type="nucleotide sequence ID" value="NZ_JALKFT010000009.1"/>
</dbReference>
<sequence>EPGDARVSRRDLREPGGAIPPGHPTELLRERAEVKFEFISNHAQEKPASADGVGTFPVDYMCRKLDVSRQGYYAWKKRGPSQREKDDVTLSTMIRAIFDRHEGRYGVRRIFHELHRQGVAVAYKRVQRLMATTGLVSVHPRPRRPVTTTQAAEPSSLPDLVGRDFTASEPNLLWFGDITYIRTWDGWVYMASVLDAFSRKVVGWAVADHMRTDLVLDALRMAVARRQPPDGVIFHADRGSQYTSHEFAAFCHKNKIRNSVGRTGICFDNAAAESFWATLKKEFIHLHPFDTIDRVRAGVFQYVEVYYNRQRIHSSIGYLTPVEFEEKFDRGSLLVA</sequence>
<dbReference type="Pfam" id="PF13333">
    <property type="entry name" value="rve_2"/>
    <property type="match status" value="1"/>
</dbReference>
<dbReference type="PANTHER" id="PTHR46889">
    <property type="entry name" value="TRANSPOSASE INSF FOR INSERTION SEQUENCE IS3B-RELATED"/>
    <property type="match status" value="1"/>
</dbReference>
<dbReference type="EMBL" id="JALKFT010000009">
    <property type="protein sequence ID" value="MCK9876307.1"/>
    <property type="molecule type" value="Genomic_DNA"/>
</dbReference>
<dbReference type="PANTHER" id="PTHR46889:SF4">
    <property type="entry name" value="TRANSPOSASE INSO FOR INSERTION SEQUENCE ELEMENT IS911B-RELATED"/>
    <property type="match status" value="1"/>
</dbReference>
<dbReference type="NCBIfam" id="NF033516">
    <property type="entry name" value="transpos_IS3"/>
    <property type="match status" value="1"/>
</dbReference>
<evidence type="ECO:0000313" key="4">
    <source>
        <dbReference type="EMBL" id="MCK9876307.1"/>
    </source>
</evidence>
<organism evidence="4 5">
    <name type="scientific">Frankia umida</name>
    <dbReference type="NCBI Taxonomy" id="573489"/>
    <lineage>
        <taxon>Bacteria</taxon>
        <taxon>Bacillati</taxon>
        <taxon>Actinomycetota</taxon>
        <taxon>Actinomycetes</taxon>
        <taxon>Frankiales</taxon>
        <taxon>Frankiaceae</taxon>
        <taxon>Frankia</taxon>
    </lineage>
</organism>
<dbReference type="Gene3D" id="3.30.420.10">
    <property type="entry name" value="Ribonuclease H-like superfamily/Ribonuclease H"/>
    <property type="match status" value="1"/>
</dbReference>
<dbReference type="SUPFAM" id="SSF53098">
    <property type="entry name" value="Ribonuclease H-like"/>
    <property type="match status" value="1"/>
</dbReference>
<dbReference type="Proteomes" id="UP001201873">
    <property type="component" value="Unassembled WGS sequence"/>
</dbReference>
<reference evidence="4 5" key="1">
    <citation type="submission" date="2022-04" db="EMBL/GenBank/DDBJ databases">
        <title>Genome diversity in the genus Frankia.</title>
        <authorList>
            <person name="Carlos-Shanley C."/>
            <person name="Hahn D."/>
        </authorList>
    </citation>
    <scope>NUCLEOTIDE SEQUENCE [LARGE SCALE GENOMIC DNA]</scope>
    <source>
        <strain evidence="4 5">Ag45/Mut15</strain>
    </source>
</reference>
<keyword evidence="5" id="KW-1185">Reference proteome</keyword>
<evidence type="ECO:0000256" key="2">
    <source>
        <dbReference type="SAM" id="MobiDB-lite"/>
    </source>
</evidence>
<dbReference type="InterPro" id="IPR001584">
    <property type="entry name" value="Integrase_cat-core"/>
</dbReference>
<proteinExistence type="predicted"/>
<dbReference type="InterPro" id="IPR036397">
    <property type="entry name" value="RNaseH_sf"/>
</dbReference>
<dbReference type="Pfam" id="PF13276">
    <property type="entry name" value="HTH_21"/>
    <property type="match status" value="1"/>
</dbReference>
<evidence type="ECO:0000313" key="5">
    <source>
        <dbReference type="Proteomes" id="UP001201873"/>
    </source>
</evidence>
<dbReference type="InterPro" id="IPR048020">
    <property type="entry name" value="Transpos_IS3"/>
</dbReference>
<feature type="domain" description="Integrase catalytic" evidence="3">
    <location>
        <begin position="166"/>
        <end position="329"/>
    </location>
</feature>
<comment type="function">
    <text evidence="1">Involved in the transposition of the insertion sequence.</text>
</comment>
<dbReference type="PROSITE" id="PS50994">
    <property type="entry name" value="INTEGRASE"/>
    <property type="match status" value="1"/>
</dbReference>
<dbReference type="InterPro" id="IPR025948">
    <property type="entry name" value="HTH-like_dom"/>
</dbReference>
<feature type="region of interest" description="Disordered" evidence="2">
    <location>
        <begin position="1"/>
        <end position="24"/>
    </location>
</feature>
<accession>A0ABT0JXP1</accession>
<gene>
    <name evidence="4" type="ORF">MXD59_11050</name>
</gene>
<dbReference type="InterPro" id="IPR012337">
    <property type="entry name" value="RNaseH-like_sf"/>
</dbReference>
<dbReference type="Pfam" id="PF00665">
    <property type="entry name" value="rve"/>
    <property type="match status" value="1"/>
</dbReference>
<comment type="caution">
    <text evidence="4">The sequence shown here is derived from an EMBL/GenBank/DDBJ whole genome shotgun (WGS) entry which is preliminary data.</text>
</comment>
<feature type="compositionally biased region" description="Basic and acidic residues" evidence="2">
    <location>
        <begin position="1"/>
        <end position="14"/>
    </location>
</feature>
<protein>
    <submittedName>
        <fullName evidence="4">IS3 family transposase</fullName>
    </submittedName>
</protein>
<dbReference type="InterPro" id="IPR050900">
    <property type="entry name" value="Transposase_IS3/IS150/IS904"/>
</dbReference>
<evidence type="ECO:0000256" key="1">
    <source>
        <dbReference type="ARBA" id="ARBA00002286"/>
    </source>
</evidence>
<name>A0ABT0JXP1_9ACTN</name>
<evidence type="ECO:0000259" key="3">
    <source>
        <dbReference type="PROSITE" id="PS50994"/>
    </source>
</evidence>